<keyword evidence="3" id="KW-0119">Carbohydrate metabolism</keyword>
<dbReference type="PANTHER" id="PTHR13398">
    <property type="entry name" value="GDP-FUCOSE PROTEIN O-FUCOSYLTRANSFERASE 2"/>
    <property type="match status" value="1"/>
</dbReference>
<evidence type="ECO:0000256" key="3">
    <source>
        <dbReference type="ARBA" id="ARBA00023277"/>
    </source>
</evidence>
<dbReference type="Proteomes" id="UP000030669">
    <property type="component" value="Unassembled WGS sequence"/>
</dbReference>
<dbReference type="AlphaFoldDB" id="S7RZI9"/>
<dbReference type="HOGENOM" id="CLU_338321_0_0_1"/>
<evidence type="ECO:0000313" key="6">
    <source>
        <dbReference type="EMBL" id="EPQ60430.1"/>
    </source>
</evidence>
<keyword evidence="5" id="KW-0472">Membrane</keyword>
<dbReference type="GO" id="GO:0046922">
    <property type="term" value="F:peptide-O-fucosyltransferase activity"/>
    <property type="evidence" value="ECO:0007669"/>
    <property type="project" value="InterPro"/>
</dbReference>
<keyword evidence="5" id="KW-1133">Transmembrane helix</keyword>
<name>S7RZI9_GLOTA</name>
<accession>S7RZI9</accession>
<reference evidence="6 7" key="1">
    <citation type="journal article" date="2012" name="Science">
        <title>The Paleozoic origin of enzymatic lignin decomposition reconstructed from 31 fungal genomes.</title>
        <authorList>
            <person name="Floudas D."/>
            <person name="Binder M."/>
            <person name="Riley R."/>
            <person name="Barry K."/>
            <person name="Blanchette R.A."/>
            <person name="Henrissat B."/>
            <person name="Martinez A.T."/>
            <person name="Otillar R."/>
            <person name="Spatafora J.W."/>
            <person name="Yadav J.S."/>
            <person name="Aerts A."/>
            <person name="Benoit I."/>
            <person name="Boyd A."/>
            <person name="Carlson A."/>
            <person name="Copeland A."/>
            <person name="Coutinho P.M."/>
            <person name="de Vries R.P."/>
            <person name="Ferreira P."/>
            <person name="Findley K."/>
            <person name="Foster B."/>
            <person name="Gaskell J."/>
            <person name="Glotzer D."/>
            <person name="Gorecki P."/>
            <person name="Heitman J."/>
            <person name="Hesse C."/>
            <person name="Hori C."/>
            <person name="Igarashi K."/>
            <person name="Jurgens J.A."/>
            <person name="Kallen N."/>
            <person name="Kersten P."/>
            <person name="Kohler A."/>
            <person name="Kuees U."/>
            <person name="Kumar T.K.A."/>
            <person name="Kuo A."/>
            <person name="LaButti K."/>
            <person name="Larrondo L.F."/>
            <person name="Lindquist E."/>
            <person name="Ling A."/>
            <person name="Lombard V."/>
            <person name="Lucas S."/>
            <person name="Lundell T."/>
            <person name="Martin R."/>
            <person name="McLaughlin D.J."/>
            <person name="Morgenstern I."/>
            <person name="Morin E."/>
            <person name="Murat C."/>
            <person name="Nagy L.G."/>
            <person name="Nolan M."/>
            <person name="Ohm R.A."/>
            <person name="Patyshakuliyeva A."/>
            <person name="Rokas A."/>
            <person name="Ruiz-Duenas F.J."/>
            <person name="Sabat G."/>
            <person name="Salamov A."/>
            <person name="Samejima M."/>
            <person name="Schmutz J."/>
            <person name="Slot J.C."/>
            <person name="St John F."/>
            <person name="Stenlid J."/>
            <person name="Sun H."/>
            <person name="Sun S."/>
            <person name="Syed K."/>
            <person name="Tsang A."/>
            <person name="Wiebenga A."/>
            <person name="Young D."/>
            <person name="Pisabarro A."/>
            <person name="Eastwood D.C."/>
            <person name="Martin F."/>
            <person name="Cullen D."/>
            <person name="Grigoriev I.V."/>
            <person name="Hibbett D.S."/>
        </authorList>
    </citation>
    <scope>NUCLEOTIDE SEQUENCE [LARGE SCALE GENOMIC DNA]</scope>
    <source>
        <strain evidence="6 7">ATCC 11539</strain>
    </source>
</reference>
<organism evidence="6 7">
    <name type="scientific">Gloeophyllum trabeum (strain ATCC 11539 / FP-39264 / Madison 617)</name>
    <name type="common">Brown rot fungus</name>
    <dbReference type="NCBI Taxonomy" id="670483"/>
    <lineage>
        <taxon>Eukaryota</taxon>
        <taxon>Fungi</taxon>
        <taxon>Dikarya</taxon>
        <taxon>Basidiomycota</taxon>
        <taxon>Agaricomycotina</taxon>
        <taxon>Agaricomycetes</taxon>
        <taxon>Gloeophyllales</taxon>
        <taxon>Gloeophyllaceae</taxon>
        <taxon>Gloeophyllum</taxon>
    </lineage>
</organism>
<dbReference type="RefSeq" id="XP_007860842.1">
    <property type="nucleotide sequence ID" value="XM_007862651.1"/>
</dbReference>
<keyword evidence="1" id="KW-0808">Transferase</keyword>
<dbReference type="GO" id="GO:0006004">
    <property type="term" value="P:fucose metabolic process"/>
    <property type="evidence" value="ECO:0007669"/>
    <property type="project" value="UniProtKB-KW"/>
</dbReference>
<feature type="region of interest" description="Disordered" evidence="4">
    <location>
        <begin position="1"/>
        <end position="22"/>
    </location>
</feature>
<feature type="transmembrane region" description="Helical" evidence="5">
    <location>
        <begin position="55"/>
        <end position="76"/>
    </location>
</feature>
<dbReference type="STRING" id="670483.S7RZI9"/>
<sequence length="841" mass="95090">MPVTSRTRDGWPATPSREPLLPTHEDKDEFIMLRGHFKLRHSLTRSLLRYGSPPSVLVTCALLLCVASSVLLISTISKSGSSPLPLDVNGTGTATTEVVCPKPQYPDAKVLDPKAYVLGSPTARFRDNLRNDTKYITSWDAAGWTNDVMALGNMIYLGSITDRIPIIPPFTPSHLSKSAGAINTGDIFDLPRLSAHLQLPLVEWHQVKQSDSEEMDQLGCWSVWEAAHQEADGTRRPRPHRGEEVLKLDISYTRAPDFVAMGRDDHAHMWGLAALGFSEYRSQHLSAPHPSSQSGSVLYPDEQVLCFDLLYYVSVFQPFEYEHEHSPVWRDVVRHMRWTERLEGIAQGYIRRILGVPEGSDIPPFIAIHFRRGDFKVHCPEWKTDGCFATLAMFAQAVSEVQEELWVRKGIRVTEVIMHSDEQDPSWWDEVAALEWEADKDNERFDPASYLLGPPTQSFRDNLRNDTKYITSFHSAGWTNDVMTMANLIYLAKISDRIPIIPNFTPEYHVGGPDVERIPFSEVFDVPRLSKAIDLPILEWHQVKDTESEEIEELGCWSVWASVSRPPEGPRGSRVPSDLGLDISYTPVPDWVPSGHNSHTTFWKLAPLTFPATRAKNLGKPIPSPEKGVVVHPDEQLACFDYLYYVAAHEDFEYELEFSPAWRHVLYHFRWTPTIQNLAIYYLRRALKVAPGADIVIPPYIAIHARHGDFGISCKETPASIKCFAPVSSFAQAVAEVQREILERDGIVIPNEHVVMTSDEKDPEWWDLVASYGFTWVDYKKENVVEILGRWYPTFIDAVIQSGGRGFVGCEQSTMSLIAGRRVREWHGGITKFIPWGPASP</sequence>
<evidence type="ECO:0000313" key="7">
    <source>
        <dbReference type="Proteomes" id="UP000030669"/>
    </source>
</evidence>
<dbReference type="GeneID" id="19303255"/>
<dbReference type="eggNOG" id="ENOG502S9QU">
    <property type="taxonomic scope" value="Eukaryota"/>
</dbReference>
<dbReference type="EMBL" id="KB469296">
    <property type="protein sequence ID" value="EPQ60430.1"/>
    <property type="molecule type" value="Genomic_DNA"/>
</dbReference>
<dbReference type="OrthoDB" id="423313at2759"/>
<keyword evidence="5" id="KW-0812">Transmembrane</keyword>
<dbReference type="PANTHER" id="PTHR13398:SF0">
    <property type="entry name" value="GDP-FUCOSE PROTEIN O-FUCOSYLTRANSFERASE 2"/>
    <property type="match status" value="1"/>
</dbReference>
<proteinExistence type="predicted"/>
<dbReference type="Gene3D" id="3.40.50.11350">
    <property type="match status" value="1"/>
</dbReference>
<dbReference type="InterPro" id="IPR045130">
    <property type="entry name" value="OFUT2-like"/>
</dbReference>
<protein>
    <submittedName>
        <fullName evidence="6">Uncharacterized protein</fullName>
    </submittedName>
</protein>
<keyword evidence="2" id="KW-0294">Fucose metabolism</keyword>
<evidence type="ECO:0000256" key="2">
    <source>
        <dbReference type="ARBA" id="ARBA00023253"/>
    </source>
</evidence>
<evidence type="ECO:0000256" key="1">
    <source>
        <dbReference type="ARBA" id="ARBA00022679"/>
    </source>
</evidence>
<keyword evidence="7" id="KW-1185">Reference proteome</keyword>
<dbReference type="CDD" id="cd11296">
    <property type="entry name" value="O-FucT_like"/>
    <property type="match status" value="2"/>
</dbReference>
<evidence type="ECO:0000256" key="5">
    <source>
        <dbReference type="SAM" id="Phobius"/>
    </source>
</evidence>
<gene>
    <name evidence="6" type="ORF">GLOTRDRAFT_135114</name>
</gene>
<dbReference type="KEGG" id="gtr:GLOTRDRAFT_135114"/>
<evidence type="ECO:0000256" key="4">
    <source>
        <dbReference type="SAM" id="MobiDB-lite"/>
    </source>
</evidence>